<sequence length="61" mass="7243">MLIYTVMMYFHADTDIMLATLDKEQALKEFKSDSMYWPNTSVAEFRDKVAYFVTKMNVYVT</sequence>
<organism evidence="1 2">
    <name type="scientific">Bacillus cereus (strain ZK / E33L)</name>
    <dbReference type="NCBI Taxonomy" id="288681"/>
    <lineage>
        <taxon>Bacteria</taxon>
        <taxon>Bacillati</taxon>
        <taxon>Bacillota</taxon>
        <taxon>Bacilli</taxon>
        <taxon>Bacillales</taxon>
        <taxon>Bacillaceae</taxon>
        <taxon>Bacillus</taxon>
        <taxon>Bacillus cereus group</taxon>
    </lineage>
</organism>
<protein>
    <submittedName>
        <fullName evidence="1">Uncharacterized protein</fullName>
    </submittedName>
</protein>
<evidence type="ECO:0000313" key="2">
    <source>
        <dbReference type="Proteomes" id="UP000002612"/>
    </source>
</evidence>
<proteinExistence type="predicted"/>
<dbReference type="PATRIC" id="fig|288681.22.peg.5832"/>
<dbReference type="KEGG" id="bcz:pE33L466_0003"/>
<dbReference type="AlphaFoldDB" id="Q4V283"/>
<name>Q4V283_BACCZ</name>
<gene>
    <name evidence="1" type="ordered locus">pE33L466_0003</name>
</gene>
<dbReference type="EMBL" id="CP000040">
    <property type="protein sequence ID" value="AAY60174.1"/>
    <property type="molecule type" value="Genomic_DNA"/>
</dbReference>
<dbReference type="Proteomes" id="UP000002612">
    <property type="component" value="Plasmid pE33L466"/>
</dbReference>
<keyword evidence="1" id="KW-0614">Plasmid</keyword>
<geneLocation type="plasmid" evidence="1 2">
    <name>pE33L466</name>
</geneLocation>
<accession>Q4V283</accession>
<evidence type="ECO:0000313" key="1">
    <source>
        <dbReference type="EMBL" id="AAY60174.1"/>
    </source>
</evidence>
<reference evidence="2" key="1">
    <citation type="journal article" date="2006" name="J. Bacteriol.">
        <title>Pathogenomic sequence analysis of Bacillus cereus and Bacillus thuringiensis isolates closely related to Bacillus anthracis.</title>
        <authorList>
            <person name="Han C.S."/>
            <person name="Xie G."/>
            <person name="Challacombe J.F."/>
            <person name="Altherr M.R."/>
            <person name="Bhotika S.S."/>
            <person name="Brown N."/>
            <person name="Bruce D."/>
            <person name="Campbell C.S."/>
            <person name="Campbell M.L."/>
            <person name="Chen J."/>
            <person name="Chertkov O."/>
            <person name="Cleland C."/>
            <person name="Dimitrijevic M."/>
            <person name="Doggett N.A."/>
            <person name="Fawcett J.J."/>
            <person name="Glavina T."/>
            <person name="Goodwin L.A."/>
            <person name="Green L.D."/>
            <person name="Hill K.K."/>
            <person name="Hitchcock P."/>
            <person name="Jackson P.J."/>
            <person name="Keim P."/>
            <person name="Kewalramani A.R."/>
            <person name="Longmire J."/>
            <person name="Lucas S."/>
            <person name="Malfatti S."/>
            <person name="McMurry K."/>
            <person name="Meincke L.J."/>
            <person name="Misra M."/>
            <person name="Moseman B.L."/>
            <person name="Mundt M."/>
            <person name="Munk A.C."/>
            <person name="Okinaka R.T."/>
            <person name="Parson-Quintana B."/>
            <person name="Reilly L.P."/>
            <person name="Richardson P."/>
            <person name="Robinson D.L."/>
            <person name="Rubin E."/>
            <person name="Saunders E."/>
            <person name="Tapia R."/>
            <person name="Tesmer J.G."/>
            <person name="Thayer N."/>
            <person name="Thompson L.S."/>
            <person name="Tice H."/>
            <person name="Ticknor L.O."/>
            <person name="Wills P.L."/>
            <person name="Brettin T.S."/>
            <person name="Gilna P."/>
        </authorList>
    </citation>
    <scope>NUCLEOTIDE SEQUENCE [LARGE SCALE GENOMIC DNA]</scope>
    <source>
        <strain evidence="2">ZK / E33L</strain>
        <plasmid evidence="2">pE33L466</plasmid>
    </source>
</reference>